<dbReference type="Pfam" id="PF03352">
    <property type="entry name" value="Adenine_glyco"/>
    <property type="match status" value="1"/>
</dbReference>
<dbReference type="RefSeq" id="WP_008842512.1">
    <property type="nucleotide sequence ID" value="NZ_BAEN01000002.1"/>
</dbReference>
<proteinExistence type="predicted"/>
<dbReference type="PANTHER" id="PTHR30037:SF4">
    <property type="entry name" value="DNA-3-METHYLADENINE GLYCOSYLASE I"/>
    <property type="match status" value="1"/>
</dbReference>
<gene>
    <name evidence="10" type="primary">tag</name>
    <name evidence="10" type="ORF">GLIP_0037</name>
</gene>
<dbReference type="Gene3D" id="1.10.340.30">
    <property type="entry name" value="Hypothetical protein, domain 2"/>
    <property type="match status" value="1"/>
</dbReference>
<keyword evidence="2" id="KW-0227">DNA damage</keyword>
<name>K6Y341_9ALTE</name>
<evidence type="ECO:0000256" key="3">
    <source>
        <dbReference type="ARBA" id="ARBA00022801"/>
    </source>
</evidence>
<keyword evidence="10" id="KW-0326">Glycosidase</keyword>
<dbReference type="OrthoDB" id="9807664at2"/>
<evidence type="ECO:0000256" key="2">
    <source>
        <dbReference type="ARBA" id="ARBA00022763"/>
    </source>
</evidence>
<evidence type="ECO:0000256" key="8">
    <source>
        <dbReference type="ARBA" id="ARBA00066766"/>
    </source>
</evidence>
<dbReference type="EC" id="3.2.2.20" evidence="8"/>
<keyword evidence="1 9" id="KW-0479">Metal-binding</keyword>
<evidence type="ECO:0000256" key="6">
    <source>
        <dbReference type="ARBA" id="ARBA00052558"/>
    </source>
</evidence>
<evidence type="ECO:0000256" key="5">
    <source>
        <dbReference type="ARBA" id="ARBA00023204"/>
    </source>
</evidence>
<comment type="caution">
    <text evidence="10">The sequence shown here is derived from an EMBL/GenBank/DDBJ whole genome shotgun (WGS) entry which is preliminary data.</text>
</comment>
<dbReference type="InterPro" id="IPR005019">
    <property type="entry name" value="Adenine_glyco"/>
</dbReference>
<dbReference type="FunFam" id="1.10.340.30:FF:000009">
    <property type="entry name" value="DNA-3-methyladenine glycosylase I"/>
    <property type="match status" value="1"/>
</dbReference>
<dbReference type="InterPro" id="IPR011257">
    <property type="entry name" value="DNA_glycosylase"/>
</dbReference>
<dbReference type="STRING" id="1127673.GLIP_0037"/>
<evidence type="ECO:0000256" key="7">
    <source>
        <dbReference type="ARBA" id="ARBA00057608"/>
    </source>
</evidence>
<evidence type="ECO:0000256" key="4">
    <source>
        <dbReference type="ARBA" id="ARBA00022833"/>
    </source>
</evidence>
<keyword evidence="5" id="KW-0234">DNA repair</keyword>
<evidence type="ECO:0000256" key="1">
    <source>
        <dbReference type="ARBA" id="ARBA00022723"/>
    </source>
</evidence>
<accession>K6Y341</accession>
<dbReference type="Proteomes" id="UP000006334">
    <property type="component" value="Unassembled WGS sequence"/>
</dbReference>
<organism evidence="10 11">
    <name type="scientific">Aliiglaciecola lipolytica E3</name>
    <dbReference type="NCBI Taxonomy" id="1127673"/>
    <lineage>
        <taxon>Bacteria</taxon>
        <taxon>Pseudomonadati</taxon>
        <taxon>Pseudomonadota</taxon>
        <taxon>Gammaproteobacteria</taxon>
        <taxon>Alteromonadales</taxon>
        <taxon>Alteromonadaceae</taxon>
        <taxon>Aliiglaciecola</taxon>
    </lineage>
</organism>
<dbReference type="InterPro" id="IPR052891">
    <property type="entry name" value="DNA-3mA_glycosylase"/>
</dbReference>
<dbReference type="NCBIfam" id="TIGR00624">
    <property type="entry name" value="tag"/>
    <property type="match status" value="1"/>
</dbReference>
<dbReference type="eggNOG" id="COG2818">
    <property type="taxonomic scope" value="Bacteria"/>
</dbReference>
<feature type="binding site" evidence="9">
    <location>
        <position position="181"/>
    </location>
    <ligand>
        <name>Zn(2+)</name>
        <dbReference type="ChEBI" id="CHEBI:29105"/>
    </ligand>
</feature>
<comment type="catalytic activity">
    <reaction evidence="6">
        <text>Hydrolysis of alkylated DNA, releasing 3-methyladenine.</text>
        <dbReference type="EC" id="3.2.2.20"/>
    </reaction>
</comment>
<dbReference type="EMBL" id="BAEN01000002">
    <property type="protein sequence ID" value="GAC12692.1"/>
    <property type="molecule type" value="Genomic_DNA"/>
</dbReference>
<evidence type="ECO:0000256" key="9">
    <source>
        <dbReference type="PIRSR" id="PIRSR604597-1"/>
    </source>
</evidence>
<protein>
    <recommendedName>
        <fullName evidence="8">DNA-3-methyladenine glycosylase I</fullName>
        <ecNumber evidence="8">3.2.2.20</ecNumber>
    </recommendedName>
</protein>
<evidence type="ECO:0000313" key="10">
    <source>
        <dbReference type="EMBL" id="GAC12692.1"/>
    </source>
</evidence>
<dbReference type="GO" id="GO:0046872">
    <property type="term" value="F:metal ion binding"/>
    <property type="evidence" value="ECO:0007669"/>
    <property type="project" value="UniProtKB-KW"/>
</dbReference>
<keyword evidence="11" id="KW-1185">Reference proteome</keyword>
<evidence type="ECO:0000313" key="11">
    <source>
        <dbReference type="Proteomes" id="UP000006334"/>
    </source>
</evidence>
<dbReference type="PANTHER" id="PTHR30037">
    <property type="entry name" value="DNA-3-METHYLADENINE GLYCOSYLASE 1"/>
    <property type="match status" value="1"/>
</dbReference>
<comment type="function">
    <text evidence="7">Hydrolysis of the deoxyribose N-glycosidic bond to excise 3-methyladenine from the damaged DNA polymer formed by alkylation lesions.</text>
</comment>
<feature type="binding site" evidence="9">
    <location>
        <position position="6"/>
    </location>
    <ligand>
        <name>Zn(2+)</name>
        <dbReference type="ChEBI" id="CHEBI:29105"/>
    </ligand>
</feature>
<sequence length="195" mass="22291">MELKRCAWVGKDPIYQKYHDEVWGKPVKDSQELFAKLCLDGQQAGLSWITILKKQQNYESAFKGFDPQKIALFTESDVERLMQDKGIIRNRLKIQAIIKNAKAYLLMEQEGIQFNDFIWSFVDHKIINNHWTSTTQVPTSTHESDAMAKALKKRGFSFVGTTICYAFMQAVGLVNDHTTDCHCYEASGKNSNESA</sequence>
<dbReference type="AlphaFoldDB" id="K6Y341"/>
<feature type="binding site" evidence="9">
    <location>
        <position position="19"/>
    </location>
    <ligand>
        <name>Zn(2+)</name>
        <dbReference type="ChEBI" id="CHEBI:29105"/>
    </ligand>
</feature>
<keyword evidence="4 9" id="KW-0862">Zinc</keyword>
<dbReference type="GO" id="GO:0006284">
    <property type="term" value="P:base-excision repair"/>
    <property type="evidence" value="ECO:0007669"/>
    <property type="project" value="InterPro"/>
</dbReference>
<keyword evidence="3 10" id="KW-0378">Hydrolase</keyword>
<reference evidence="10 11" key="1">
    <citation type="journal article" date="2017" name="Antonie Van Leeuwenhoek">
        <title>Rhizobium rhizosphaerae sp. nov., a novel species isolated from rice rhizosphere.</title>
        <authorList>
            <person name="Zhao J.J."/>
            <person name="Zhang J."/>
            <person name="Zhang R.J."/>
            <person name="Zhang C.W."/>
            <person name="Yin H.Q."/>
            <person name="Zhang X.X."/>
        </authorList>
    </citation>
    <scope>NUCLEOTIDE SEQUENCE [LARGE SCALE GENOMIC DNA]</scope>
    <source>
        <strain evidence="10 11">E3</strain>
    </source>
</reference>
<dbReference type="InterPro" id="IPR004597">
    <property type="entry name" value="Tag"/>
</dbReference>
<dbReference type="GO" id="GO:0008725">
    <property type="term" value="F:DNA-3-methyladenine glycosylase activity"/>
    <property type="evidence" value="ECO:0007669"/>
    <property type="project" value="UniProtKB-EC"/>
</dbReference>
<dbReference type="SUPFAM" id="SSF48150">
    <property type="entry name" value="DNA-glycosylase"/>
    <property type="match status" value="1"/>
</dbReference>
<feature type="binding site" evidence="9">
    <location>
        <position position="177"/>
    </location>
    <ligand>
        <name>Zn(2+)</name>
        <dbReference type="ChEBI" id="CHEBI:29105"/>
    </ligand>
</feature>